<dbReference type="Gene3D" id="2.60.120.260">
    <property type="entry name" value="Galactose-binding domain-like"/>
    <property type="match status" value="1"/>
</dbReference>
<dbReference type="SUPFAM" id="SSF51445">
    <property type="entry name" value="(Trans)glycosidases"/>
    <property type="match status" value="1"/>
</dbReference>
<dbReference type="Proteomes" id="UP000286268">
    <property type="component" value="Chromosome"/>
</dbReference>
<feature type="domain" description="Glycoside hydrolase family 2 immunoglobulin-like beta-sandwich" evidence="4">
    <location>
        <begin position="176"/>
        <end position="267"/>
    </location>
</feature>
<evidence type="ECO:0000256" key="3">
    <source>
        <dbReference type="ARBA" id="ARBA00023295"/>
    </source>
</evidence>
<dbReference type="InterPro" id="IPR013783">
    <property type="entry name" value="Ig-like_fold"/>
</dbReference>
<dbReference type="InterPro" id="IPR051913">
    <property type="entry name" value="GH2_Domain-Containing"/>
</dbReference>
<reference evidence="7 8" key="1">
    <citation type="submission" date="2018-01" db="EMBL/GenBank/DDBJ databases">
        <title>Genome Sequencing and Assembly of Anaerobacter polyendosporus strain CT4.</title>
        <authorList>
            <person name="Tachaapaikoon C."/>
            <person name="Sutheeworapong S."/>
            <person name="Jenjaroenpun P."/>
            <person name="Wongsurawat T."/>
            <person name="Nookeaw I."/>
            <person name="Cheawchanlertfa P."/>
            <person name="Kosugi A."/>
            <person name="Cheevadhanarak S."/>
            <person name="Ratanakhanokchai K."/>
        </authorList>
    </citation>
    <scope>NUCLEOTIDE SEQUENCE [LARGE SCALE GENOMIC DNA]</scope>
    <source>
        <strain evidence="7 8">CT4</strain>
    </source>
</reference>
<dbReference type="GO" id="GO:0004553">
    <property type="term" value="F:hydrolase activity, hydrolyzing O-glycosyl compounds"/>
    <property type="evidence" value="ECO:0007669"/>
    <property type="project" value="InterPro"/>
</dbReference>
<protein>
    <submittedName>
        <fullName evidence="7">Beta-galactosidase</fullName>
    </submittedName>
</protein>
<keyword evidence="8" id="KW-1185">Reference proteome</keyword>
<name>A0A3R5QX88_9CLOT</name>
<dbReference type="Pfam" id="PF00703">
    <property type="entry name" value="Glyco_hydro_2"/>
    <property type="match status" value="1"/>
</dbReference>
<feature type="domain" description="Glycoside hydrolase family 2 catalytic" evidence="5">
    <location>
        <begin position="274"/>
        <end position="565"/>
    </location>
</feature>
<dbReference type="InterPro" id="IPR017853">
    <property type="entry name" value="GH"/>
</dbReference>
<organism evidence="7 8">
    <name type="scientific">Clostridium manihotivorum</name>
    <dbReference type="NCBI Taxonomy" id="2320868"/>
    <lineage>
        <taxon>Bacteria</taxon>
        <taxon>Bacillati</taxon>
        <taxon>Bacillota</taxon>
        <taxon>Clostridia</taxon>
        <taxon>Eubacteriales</taxon>
        <taxon>Clostridiaceae</taxon>
        <taxon>Clostridium</taxon>
    </lineage>
</organism>
<evidence type="ECO:0000313" key="7">
    <source>
        <dbReference type="EMBL" id="QAA34384.1"/>
    </source>
</evidence>
<gene>
    <name evidence="7" type="ORF">C1I91_23600</name>
</gene>
<dbReference type="InterPro" id="IPR006104">
    <property type="entry name" value="Glyco_hydro_2_N"/>
</dbReference>
<dbReference type="InterPro" id="IPR006103">
    <property type="entry name" value="Glyco_hydro_2_cat"/>
</dbReference>
<evidence type="ECO:0000313" key="8">
    <source>
        <dbReference type="Proteomes" id="UP000286268"/>
    </source>
</evidence>
<feature type="domain" description="Glycosyl hydrolases family 2 sugar binding" evidence="6">
    <location>
        <begin position="50"/>
        <end position="147"/>
    </location>
</feature>
<dbReference type="SUPFAM" id="SSF49785">
    <property type="entry name" value="Galactose-binding domain-like"/>
    <property type="match status" value="1"/>
</dbReference>
<keyword evidence="3" id="KW-0326">Glycosidase</keyword>
<evidence type="ECO:0000259" key="4">
    <source>
        <dbReference type="Pfam" id="PF00703"/>
    </source>
</evidence>
<dbReference type="EMBL" id="CP025746">
    <property type="protein sequence ID" value="QAA34384.1"/>
    <property type="molecule type" value="Genomic_DNA"/>
</dbReference>
<evidence type="ECO:0000259" key="6">
    <source>
        <dbReference type="Pfam" id="PF02837"/>
    </source>
</evidence>
<dbReference type="RefSeq" id="WP_128215099.1">
    <property type="nucleotide sequence ID" value="NZ_CP025746.1"/>
</dbReference>
<dbReference type="InterPro" id="IPR008979">
    <property type="entry name" value="Galactose-bd-like_sf"/>
</dbReference>
<evidence type="ECO:0000256" key="2">
    <source>
        <dbReference type="ARBA" id="ARBA00022801"/>
    </source>
</evidence>
<dbReference type="PRINTS" id="PR00132">
    <property type="entry name" value="GLHYDRLASE2"/>
</dbReference>
<evidence type="ECO:0000259" key="5">
    <source>
        <dbReference type="Pfam" id="PF02836"/>
    </source>
</evidence>
<accession>A0A3R5QX88</accession>
<dbReference type="Gene3D" id="2.60.40.10">
    <property type="entry name" value="Immunoglobulins"/>
    <property type="match status" value="2"/>
</dbReference>
<dbReference type="Gene3D" id="3.20.20.80">
    <property type="entry name" value="Glycosidases"/>
    <property type="match status" value="1"/>
</dbReference>
<comment type="similarity">
    <text evidence="1">Belongs to the glycosyl hydrolase 2 family.</text>
</comment>
<dbReference type="Pfam" id="PF02837">
    <property type="entry name" value="Glyco_hydro_2_N"/>
    <property type="match status" value="1"/>
</dbReference>
<proteinExistence type="inferred from homology"/>
<keyword evidence="2" id="KW-0378">Hydrolase</keyword>
<dbReference type="OrthoDB" id="9762066at2"/>
<dbReference type="InterPro" id="IPR036156">
    <property type="entry name" value="Beta-gal/glucu_dom_sf"/>
</dbReference>
<dbReference type="InterPro" id="IPR006101">
    <property type="entry name" value="Glyco_hydro_2"/>
</dbReference>
<dbReference type="AlphaFoldDB" id="A0A3R5QX88"/>
<dbReference type="PANTHER" id="PTHR42732:SF1">
    <property type="entry name" value="BETA-MANNOSIDASE"/>
    <property type="match status" value="1"/>
</dbReference>
<dbReference type="InterPro" id="IPR006102">
    <property type="entry name" value="Ig-like_GH2"/>
</dbReference>
<dbReference type="Pfam" id="PF02836">
    <property type="entry name" value="Glyco_hydro_2_C"/>
    <property type="match status" value="1"/>
</dbReference>
<evidence type="ECO:0000256" key="1">
    <source>
        <dbReference type="ARBA" id="ARBA00007401"/>
    </source>
</evidence>
<dbReference type="PANTHER" id="PTHR42732">
    <property type="entry name" value="BETA-GALACTOSIDASE"/>
    <property type="match status" value="1"/>
</dbReference>
<sequence length="761" mass="87781">MRIIALNDKWSFTKENNEVYIEKEIEKAELVTLPHCFNAIDGQSGEGMFKGQCFYQRKLDISTEELDKYIFLEIGAASLISKVYVNGKLAGGSRCGFSMYRVFLTPFLKAGENLISIIVDNSSHKDVYPLMADFSFYGGVYREVKLIVSEALHFDLMDNGRDGIYLTQRNVVDGIFELEIRGTVVNELMETKTGKLNFRILDKEDNIVFDKTIEADIQKEFKFNLVEKINNPELWQGIESPYLYRLEAEIYSEDMLCDKKTIEVGFRTVEITPDKGVFLNGKPIKLNGVSRHQDFAKIGNALTKEHMDLDMAIIKEVGANSIRLSHYQHDDYFYTLCDREGMLVWAEIPFISIPTTIDKENRNAKEQLECLIKQAYNHTSIYCWGVQNEITIAVENENTYKMVGELVSTAKSLDSTRFIAQANIHTVANDSPLNGLTDFVGYNLYYGWYYKEIKDLGIRLDDFHAVRPKTPVMVTEYGVDTNPRLHSYEPTVKDYTEEYQLLFQDNALRTFKERDFVLGGYIWAMFDFGSEIRNEGGEKGRNQKGLVTMDRKVKKDAFYLCKAYWSKEPFVKLAGSRFVNRHKELNHIVVLSNLSNIKLYVNDKLVDETSNSEPMKSFKNVALSLGENCIRIEGCDGENTIYTDEMMLNRVDKIDESYILPKQEEKKHVTNWFEKFDLSEVKEIVVKDGYYSIYDSVEKLYEDEQAKAVFKKFFGETAEEPRFKVMMGLISIEGMSKRSMFRIPKELLGVINDELNVIPKK</sequence>
<dbReference type="GO" id="GO:0005975">
    <property type="term" value="P:carbohydrate metabolic process"/>
    <property type="evidence" value="ECO:0007669"/>
    <property type="project" value="InterPro"/>
</dbReference>
<dbReference type="SUPFAM" id="SSF49303">
    <property type="entry name" value="beta-Galactosidase/glucuronidase domain"/>
    <property type="match status" value="1"/>
</dbReference>
<dbReference type="KEGG" id="cmah:C1I91_23600"/>